<proteinExistence type="predicted"/>
<protein>
    <submittedName>
        <fullName evidence="2">Uncharacterized protein</fullName>
    </submittedName>
</protein>
<keyword evidence="3" id="KW-1185">Reference proteome</keyword>
<dbReference type="KEGG" id="mlr:MELLADRAFT_76551"/>
<dbReference type="HOGENOM" id="CLU_1042351_0_0_1"/>
<dbReference type="EMBL" id="GL883091">
    <property type="protein sequence ID" value="EGG12248.1"/>
    <property type="molecule type" value="Genomic_DNA"/>
</dbReference>
<reference evidence="3" key="1">
    <citation type="journal article" date="2011" name="Proc. Natl. Acad. Sci. U.S.A.">
        <title>Obligate biotrophy features unraveled by the genomic analysis of rust fungi.</title>
        <authorList>
            <person name="Duplessis S."/>
            <person name="Cuomo C.A."/>
            <person name="Lin Y.-C."/>
            <person name="Aerts A."/>
            <person name="Tisserant E."/>
            <person name="Veneault-Fourrey C."/>
            <person name="Joly D.L."/>
            <person name="Hacquard S."/>
            <person name="Amselem J."/>
            <person name="Cantarel B.L."/>
            <person name="Chiu R."/>
            <person name="Coutinho P.M."/>
            <person name="Feau N."/>
            <person name="Field M."/>
            <person name="Frey P."/>
            <person name="Gelhaye E."/>
            <person name="Goldberg J."/>
            <person name="Grabherr M.G."/>
            <person name="Kodira C.D."/>
            <person name="Kohler A."/>
            <person name="Kuees U."/>
            <person name="Lindquist E.A."/>
            <person name="Lucas S.M."/>
            <person name="Mago R."/>
            <person name="Mauceli E."/>
            <person name="Morin E."/>
            <person name="Murat C."/>
            <person name="Pangilinan J.L."/>
            <person name="Park R."/>
            <person name="Pearson M."/>
            <person name="Quesneville H."/>
            <person name="Rouhier N."/>
            <person name="Sakthikumar S."/>
            <person name="Salamov A.A."/>
            <person name="Schmutz J."/>
            <person name="Selles B."/>
            <person name="Shapiro H."/>
            <person name="Tanguay P."/>
            <person name="Tuskan G.A."/>
            <person name="Henrissat B."/>
            <person name="Van de Peer Y."/>
            <person name="Rouze P."/>
            <person name="Ellis J.G."/>
            <person name="Dodds P.N."/>
            <person name="Schein J.E."/>
            <person name="Zhong S."/>
            <person name="Hamelin R.C."/>
            <person name="Grigoriev I.V."/>
            <person name="Szabo L.J."/>
            <person name="Martin F."/>
        </authorList>
    </citation>
    <scope>NUCLEOTIDE SEQUENCE [LARGE SCALE GENOMIC DNA]</scope>
    <source>
        <strain evidence="3">98AG31 / pathotype 3-4-7</strain>
    </source>
</reference>
<dbReference type="InParanoid" id="F4R5K1"/>
<keyword evidence="1" id="KW-0812">Transmembrane</keyword>
<keyword evidence="1" id="KW-1133">Transmembrane helix</keyword>
<dbReference type="OrthoDB" id="2496004at2759"/>
<dbReference type="AlphaFoldDB" id="F4R5K1"/>
<organism evidence="3">
    <name type="scientific">Melampsora larici-populina (strain 98AG31 / pathotype 3-4-7)</name>
    <name type="common">Poplar leaf rust fungus</name>
    <dbReference type="NCBI Taxonomy" id="747676"/>
    <lineage>
        <taxon>Eukaryota</taxon>
        <taxon>Fungi</taxon>
        <taxon>Dikarya</taxon>
        <taxon>Basidiomycota</taxon>
        <taxon>Pucciniomycotina</taxon>
        <taxon>Pucciniomycetes</taxon>
        <taxon>Pucciniales</taxon>
        <taxon>Melampsoraceae</taxon>
        <taxon>Melampsora</taxon>
    </lineage>
</organism>
<dbReference type="VEuPathDB" id="FungiDB:MELLADRAFT_76551"/>
<evidence type="ECO:0000256" key="1">
    <source>
        <dbReference type="SAM" id="Phobius"/>
    </source>
</evidence>
<sequence length="267" mass="31241">MFPTRNHNHQDVKGIMTLAIYHGIHSICAHFVTLSLTLNLHKVFVKLTDPSLRGNTKEIELVEKGRLWLLVVIYSHLHVELVLVLAHVQDKLDSRRYPGPLHERRAKYVAPEVFGLVKELDDWLTHWREETPELFFGLRSPHQLDPHLKMKGESGKEMQELGINVEYHKVTLGLATGFILWISQLIPGYINLQSNRNLIGRLHSIDFNKNCEYLDLIESSIERIDKDLKDHEKMIGVIEDPMNDELDRLMNDTRFWFMIDLDREYFG</sequence>
<name>F4R5K1_MELLP</name>
<gene>
    <name evidence="2" type="ORF">MELLADRAFT_76551</name>
</gene>
<feature type="transmembrane region" description="Helical" evidence="1">
    <location>
        <begin position="67"/>
        <end position="88"/>
    </location>
</feature>
<keyword evidence="1" id="KW-0472">Membrane</keyword>
<accession>F4R5K1</accession>
<feature type="transmembrane region" description="Helical" evidence="1">
    <location>
        <begin position="170"/>
        <end position="192"/>
    </location>
</feature>
<dbReference type="GeneID" id="18932801"/>
<evidence type="ECO:0000313" key="2">
    <source>
        <dbReference type="EMBL" id="EGG12248.1"/>
    </source>
</evidence>
<feature type="transmembrane region" description="Helical" evidence="1">
    <location>
        <begin position="20"/>
        <end position="40"/>
    </location>
</feature>
<dbReference type="RefSeq" id="XP_007404623.1">
    <property type="nucleotide sequence ID" value="XM_007404561.1"/>
</dbReference>
<dbReference type="Proteomes" id="UP000001072">
    <property type="component" value="Unassembled WGS sequence"/>
</dbReference>
<evidence type="ECO:0000313" key="3">
    <source>
        <dbReference type="Proteomes" id="UP000001072"/>
    </source>
</evidence>